<feature type="region of interest" description="Disordered" evidence="1">
    <location>
        <begin position="82"/>
        <end position="115"/>
    </location>
</feature>
<dbReference type="AlphaFoldDB" id="Q338E0"/>
<gene>
    <name evidence="2" type="ordered locus">LOC_Os10g27100</name>
</gene>
<name>Q338E0_ORYSJ</name>
<evidence type="ECO:0000313" key="2">
    <source>
        <dbReference type="EMBL" id="ABB47593.2"/>
    </source>
</evidence>
<feature type="compositionally biased region" description="Basic and acidic residues" evidence="1">
    <location>
        <begin position="198"/>
        <end position="218"/>
    </location>
</feature>
<accession>Q338E0</accession>
<proteinExistence type="predicted"/>
<organism evidence="2">
    <name type="scientific">Oryza sativa subsp. japonica</name>
    <name type="common">Rice</name>
    <dbReference type="NCBI Taxonomy" id="39947"/>
    <lineage>
        <taxon>Eukaryota</taxon>
        <taxon>Viridiplantae</taxon>
        <taxon>Streptophyta</taxon>
        <taxon>Embryophyta</taxon>
        <taxon>Tracheophyta</taxon>
        <taxon>Spermatophyta</taxon>
        <taxon>Magnoliopsida</taxon>
        <taxon>Liliopsida</taxon>
        <taxon>Poales</taxon>
        <taxon>Poaceae</taxon>
        <taxon>BOP clade</taxon>
        <taxon>Oryzoideae</taxon>
        <taxon>Oryzeae</taxon>
        <taxon>Oryzinae</taxon>
        <taxon>Oryza</taxon>
        <taxon>Oryza sativa</taxon>
    </lineage>
</organism>
<feature type="region of interest" description="Disordered" evidence="1">
    <location>
        <begin position="184"/>
        <end position="221"/>
    </location>
</feature>
<reference evidence="2" key="3">
    <citation type="submission" date="2006-07" db="EMBL/GenBank/DDBJ databases">
        <authorList>
            <person name="Buell R."/>
        </authorList>
    </citation>
    <scope>NUCLEOTIDE SEQUENCE</scope>
</reference>
<dbReference type="EMBL" id="DP000086">
    <property type="protein sequence ID" value="ABB47593.2"/>
    <property type="molecule type" value="Genomic_DNA"/>
</dbReference>
<reference evidence="2" key="1">
    <citation type="journal article" date="2003" name="Science">
        <title>In-depth view of structure, activity, and evolution of rice chromosome 10.</title>
        <authorList>
            <consortium name="Rice Chromosome 10 Sequencing Consortium"/>
        </authorList>
    </citation>
    <scope>NUCLEOTIDE SEQUENCE [LARGE SCALE GENOMIC DNA]</scope>
</reference>
<reference evidence="2" key="2">
    <citation type="submission" date="2003-05" db="EMBL/GenBank/DDBJ databases">
        <authorList>
            <person name="Buell C.R."/>
            <person name="Wing R.A."/>
            <person name="McCombie W.R."/>
            <person name="Messing J."/>
            <person name="Yuan Q."/>
            <person name="Ouyang S."/>
        </authorList>
    </citation>
    <scope>NUCLEOTIDE SEQUENCE</scope>
</reference>
<feature type="compositionally biased region" description="Acidic residues" evidence="1">
    <location>
        <begin position="106"/>
        <end position="115"/>
    </location>
</feature>
<protein>
    <submittedName>
        <fullName evidence="2">Uncharacterized protein</fullName>
    </submittedName>
</protein>
<sequence length="334" mass="35289">MPTTCKTFTAILSEADRIILQIPGKSTAEVGINVAADRCSGAQGGQVAGPEVVDRWIDLFVFTTVVRRPSIARHSIRIEEREEVGGLSSSRIPQGRGKGKAPAPPSDDDDEEDEDYVAPDAEEIDMSQLPDAPQGTQPTQYNLRSTQAAKKRFSICREAEGGANHPGAAVGEGGASQCHEAEGFRGEEGGASHPSAAVREDGASRGPEAEGPRGERGGARMAGAAVWGAAPAIARRQKLGLETWRKWEWEEKVGGAHRGGGAPPMLAPSYARRRQGGWRPALPSQQCHVALVPWWHGHGANVAGAAMLGDGASHSGAPKRTIFGLSFSRGLFVK</sequence>
<evidence type="ECO:0000256" key="1">
    <source>
        <dbReference type="SAM" id="MobiDB-lite"/>
    </source>
</evidence>